<accession>A0A4Z2IEE2</accession>
<dbReference type="EMBL" id="SRLO01000095">
    <property type="protein sequence ID" value="TNN76267.1"/>
    <property type="molecule type" value="Genomic_DNA"/>
</dbReference>
<evidence type="ECO:0000313" key="2">
    <source>
        <dbReference type="EMBL" id="TNN76267.1"/>
    </source>
</evidence>
<sequence length="295" mass="30922">MTCSATLACLVSAKLERNLVPRSKTLHALTGNHPELGISVPVVLGGSGRSSVGVGNTAPLCAGRLQYPPGIALIWAEKGAQRLALTLCGGGTPSPTSTSGCFTRGRPKPERPRATQSQCLSSAALVCLYTPSHALVTEAPPVQQQSRGATAYDPRGFEPGTHSRNRLCSRSVGRLLGDMHVCRLPLNEESSLRSCDTSPPDGGSSPSGCCPMTCEATGSARLRDALEPSLTQCSVVSVAGLGGWAELCELPYCFESVVSNSCLERIGAVPRTHRPDWLVPAVWSSDQWSPGVLST</sequence>
<dbReference type="AlphaFoldDB" id="A0A4Z2IEE2"/>
<comment type="caution">
    <text evidence="2">The sequence shown here is derived from an EMBL/GenBank/DDBJ whole genome shotgun (WGS) entry which is preliminary data.</text>
</comment>
<organism evidence="2 3">
    <name type="scientific">Liparis tanakae</name>
    <name type="common">Tanaka's snailfish</name>
    <dbReference type="NCBI Taxonomy" id="230148"/>
    <lineage>
        <taxon>Eukaryota</taxon>
        <taxon>Metazoa</taxon>
        <taxon>Chordata</taxon>
        <taxon>Craniata</taxon>
        <taxon>Vertebrata</taxon>
        <taxon>Euteleostomi</taxon>
        <taxon>Actinopterygii</taxon>
        <taxon>Neopterygii</taxon>
        <taxon>Teleostei</taxon>
        <taxon>Neoteleostei</taxon>
        <taxon>Acanthomorphata</taxon>
        <taxon>Eupercaria</taxon>
        <taxon>Perciformes</taxon>
        <taxon>Cottioidei</taxon>
        <taxon>Cottales</taxon>
        <taxon>Liparidae</taxon>
        <taxon>Liparis</taxon>
    </lineage>
</organism>
<protein>
    <submittedName>
        <fullName evidence="2">Uncharacterized protein</fullName>
    </submittedName>
</protein>
<dbReference type="Proteomes" id="UP000314294">
    <property type="component" value="Unassembled WGS sequence"/>
</dbReference>
<name>A0A4Z2IEE2_9TELE</name>
<evidence type="ECO:0000256" key="1">
    <source>
        <dbReference type="SAM" id="MobiDB-lite"/>
    </source>
</evidence>
<proteinExistence type="predicted"/>
<evidence type="ECO:0000313" key="3">
    <source>
        <dbReference type="Proteomes" id="UP000314294"/>
    </source>
</evidence>
<feature type="region of interest" description="Disordered" evidence="1">
    <location>
        <begin position="93"/>
        <end position="115"/>
    </location>
</feature>
<gene>
    <name evidence="2" type="ORF">EYF80_013555</name>
</gene>
<reference evidence="2 3" key="1">
    <citation type="submission" date="2019-03" db="EMBL/GenBank/DDBJ databases">
        <title>First draft genome of Liparis tanakae, snailfish: a comprehensive survey of snailfish specific genes.</title>
        <authorList>
            <person name="Kim W."/>
            <person name="Song I."/>
            <person name="Jeong J.-H."/>
            <person name="Kim D."/>
            <person name="Kim S."/>
            <person name="Ryu S."/>
            <person name="Song J.Y."/>
            <person name="Lee S.K."/>
        </authorList>
    </citation>
    <scope>NUCLEOTIDE SEQUENCE [LARGE SCALE GENOMIC DNA]</scope>
    <source>
        <tissue evidence="2">Muscle</tissue>
    </source>
</reference>
<keyword evidence="3" id="KW-1185">Reference proteome</keyword>